<dbReference type="SUPFAM" id="SSF54980">
    <property type="entry name" value="EF-G C-terminal domain-like"/>
    <property type="match status" value="1"/>
</dbReference>
<dbReference type="Gene3D" id="3.30.230.10">
    <property type="match status" value="1"/>
</dbReference>
<reference evidence="4" key="1">
    <citation type="submission" date="2018-06" db="EMBL/GenBank/DDBJ databases">
        <authorList>
            <person name="Zhirakovskaya E."/>
        </authorList>
    </citation>
    <scope>NUCLEOTIDE SEQUENCE</scope>
</reference>
<evidence type="ECO:0000259" key="3">
    <source>
        <dbReference type="PROSITE" id="PS51722"/>
    </source>
</evidence>
<dbReference type="InterPro" id="IPR005517">
    <property type="entry name" value="Transl_elong_EFG/EF2_IV"/>
</dbReference>
<dbReference type="EMBL" id="UOEI01000414">
    <property type="protein sequence ID" value="VAW05006.1"/>
    <property type="molecule type" value="Genomic_DNA"/>
</dbReference>
<dbReference type="GO" id="GO:0003746">
    <property type="term" value="F:translation elongation factor activity"/>
    <property type="evidence" value="ECO:0007669"/>
    <property type="project" value="UniProtKB-KW"/>
</dbReference>
<keyword evidence="4" id="KW-0648">Protein biosynthesis</keyword>
<feature type="domain" description="Tr-type G" evidence="3">
    <location>
        <begin position="7"/>
        <end position="278"/>
    </location>
</feature>
<gene>
    <name evidence="4" type="ORF">MNBD_ACTINO01-1993</name>
</gene>
<sequence>MKVFPPEKIRNVALVGHSGSGKTTLAEALLFRAGAIPRIGTVEAGNTVTDADPEEHDRQMSVTMGMAPFEWRGHKVNLIDTPGYADFAGDVHAALRVADLAVFVVSAADGVEVQTEYAWRIAEKHSVPRMIFINKLDKERASFERTLQELRDRFGAGIAPIELPIGKEAEFRGIIGLFRNKAYCYDSGEAEVIDIPEELIDEGHSVHDNLVEGIVVADDDLLEGYLDGVIPSVEELERTMAKGVAEATVFPVVCGSATGPIAVDRLADFIVELGPSPQDRPPVKVLAGGEEVLIEKDPDQDPLAFVFKTLADPYVGQISLMKVMSGTLRPETMLTNSRSGQSERLAKIATMFGKETTLVDAAPAGDIIAAAKLVDTRTGDTLTPKNKPVKVPGIDRPQPVLATAITARTQSDDDKLSTSLQRILAEDASLSVERNEETHQTLLQGLGETHLTITIEKLERKFGVQVDQEPVKVAYRETVTRRADAEGKHKKQSGGHGQYGVCHLIVAPLPRGTGFAFLDKVKGGSIPRQFIPAVEKGVMETMGTGGVHGYPVVDVEVTVDDGKYHSVDSSEMAFKLAARAGFKAAFEGAGPIVLEPV</sequence>
<proteinExistence type="predicted"/>
<dbReference type="InterPro" id="IPR009022">
    <property type="entry name" value="EFG_III"/>
</dbReference>
<dbReference type="InterPro" id="IPR000795">
    <property type="entry name" value="T_Tr_GTP-bd_dom"/>
</dbReference>
<dbReference type="InterPro" id="IPR035647">
    <property type="entry name" value="EFG_III/V"/>
</dbReference>
<feature type="non-terminal residue" evidence="4">
    <location>
        <position position="597"/>
    </location>
</feature>
<dbReference type="GO" id="GO:0032790">
    <property type="term" value="P:ribosome disassembly"/>
    <property type="evidence" value="ECO:0007669"/>
    <property type="project" value="TreeGrafter"/>
</dbReference>
<dbReference type="FunFam" id="3.30.230.10:FF:000003">
    <property type="entry name" value="Elongation factor G"/>
    <property type="match status" value="1"/>
</dbReference>
<dbReference type="Gene3D" id="2.40.30.10">
    <property type="entry name" value="Translation factors"/>
    <property type="match status" value="1"/>
</dbReference>
<dbReference type="Pfam" id="PF22042">
    <property type="entry name" value="EF-G_D2"/>
    <property type="match status" value="1"/>
</dbReference>
<keyword evidence="2" id="KW-0342">GTP-binding</keyword>
<dbReference type="CDD" id="cd04088">
    <property type="entry name" value="EFG_mtEFG_II"/>
    <property type="match status" value="1"/>
</dbReference>
<accession>A0A3B0TDH8</accession>
<dbReference type="PRINTS" id="PR00315">
    <property type="entry name" value="ELONGATNFCT"/>
</dbReference>
<dbReference type="PANTHER" id="PTHR43261:SF6">
    <property type="entry name" value="ELONGATION FACTOR G-LIKE PROTEIN"/>
    <property type="match status" value="1"/>
</dbReference>
<name>A0A3B0TDH8_9ZZZZ</name>
<dbReference type="PROSITE" id="PS51722">
    <property type="entry name" value="G_TR_2"/>
    <property type="match status" value="1"/>
</dbReference>
<dbReference type="Pfam" id="PF03764">
    <property type="entry name" value="EFG_IV"/>
    <property type="match status" value="1"/>
</dbReference>
<dbReference type="InterPro" id="IPR053905">
    <property type="entry name" value="EF-G-like_DII"/>
</dbReference>
<evidence type="ECO:0000256" key="2">
    <source>
        <dbReference type="ARBA" id="ARBA00023134"/>
    </source>
</evidence>
<dbReference type="NCBIfam" id="NF009381">
    <property type="entry name" value="PRK12740.1-5"/>
    <property type="match status" value="1"/>
</dbReference>
<dbReference type="Pfam" id="PF14492">
    <property type="entry name" value="EFG_III"/>
    <property type="match status" value="1"/>
</dbReference>
<dbReference type="CDD" id="cd04170">
    <property type="entry name" value="EF-G_bact"/>
    <property type="match status" value="1"/>
</dbReference>
<protein>
    <submittedName>
        <fullName evidence="4">Elongation factor G-like protein TM_1651</fullName>
    </submittedName>
</protein>
<organism evidence="4">
    <name type="scientific">hydrothermal vent metagenome</name>
    <dbReference type="NCBI Taxonomy" id="652676"/>
    <lineage>
        <taxon>unclassified sequences</taxon>
        <taxon>metagenomes</taxon>
        <taxon>ecological metagenomes</taxon>
    </lineage>
</organism>
<dbReference type="NCBIfam" id="TIGR00231">
    <property type="entry name" value="small_GTP"/>
    <property type="match status" value="1"/>
</dbReference>
<dbReference type="GO" id="GO:0003924">
    <property type="term" value="F:GTPase activity"/>
    <property type="evidence" value="ECO:0007669"/>
    <property type="project" value="InterPro"/>
</dbReference>
<dbReference type="InterPro" id="IPR047872">
    <property type="entry name" value="EFG_IV"/>
</dbReference>
<evidence type="ECO:0000313" key="4">
    <source>
        <dbReference type="EMBL" id="VAW05006.1"/>
    </source>
</evidence>
<evidence type="ECO:0000256" key="1">
    <source>
        <dbReference type="ARBA" id="ARBA00022741"/>
    </source>
</evidence>
<keyword evidence="4" id="KW-0251">Elongation factor</keyword>
<keyword evidence="1" id="KW-0547">Nucleotide-binding</keyword>
<dbReference type="SMART" id="SM00889">
    <property type="entry name" value="EFG_IV"/>
    <property type="match status" value="1"/>
</dbReference>
<dbReference type="Gene3D" id="3.40.50.300">
    <property type="entry name" value="P-loop containing nucleotide triphosphate hydrolases"/>
    <property type="match status" value="1"/>
</dbReference>
<dbReference type="PANTHER" id="PTHR43261">
    <property type="entry name" value="TRANSLATION ELONGATION FACTOR G-RELATED"/>
    <property type="match status" value="1"/>
</dbReference>
<dbReference type="InterPro" id="IPR005225">
    <property type="entry name" value="Small_GTP-bd"/>
</dbReference>
<dbReference type="InterPro" id="IPR020568">
    <property type="entry name" value="Ribosomal_Su5_D2-typ_SF"/>
</dbReference>
<dbReference type="CDD" id="cd16262">
    <property type="entry name" value="EFG_III"/>
    <property type="match status" value="1"/>
</dbReference>
<dbReference type="SUPFAM" id="SSF52540">
    <property type="entry name" value="P-loop containing nucleoside triphosphate hydrolases"/>
    <property type="match status" value="1"/>
</dbReference>
<dbReference type="NCBIfam" id="NF009379">
    <property type="entry name" value="PRK12740.1-3"/>
    <property type="match status" value="1"/>
</dbReference>
<dbReference type="SUPFAM" id="SSF54211">
    <property type="entry name" value="Ribosomal protein S5 domain 2-like"/>
    <property type="match status" value="1"/>
</dbReference>
<dbReference type="InterPro" id="IPR014721">
    <property type="entry name" value="Ribsml_uS5_D2-typ_fold_subgr"/>
</dbReference>
<dbReference type="AlphaFoldDB" id="A0A3B0TDH8"/>
<dbReference type="SUPFAM" id="SSF50447">
    <property type="entry name" value="Translation proteins"/>
    <property type="match status" value="1"/>
</dbReference>
<dbReference type="InterPro" id="IPR041095">
    <property type="entry name" value="EFG_II"/>
</dbReference>
<dbReference type="Pfam" id="PF00009">
    <property type="entry name" value="GTP_EFTU"/>
    <property type="match status" value="1"/>
</dbReference>
<dbReference type="GO" id="GO:0005525">
    <property type="term" value="F:GTP binding"/>
    <property type="evidence" value="ECO:0007669"/>
    <property type="project" value="UniProtKB-KW"/>
</dbReference>
<dbReference type="Gene3D" id="3.30.70.870">
    <property type="entry name" value="Elongation Factor G (Translational Gtpase), domain 3"/>
    <property type="match status" value="1"/>
</dbReference>
<dbReference type="InterPro" id="IPR009000">
    <property type="entry name" value="Transl_B-barrel_sf"/>
</dbReference>
<dbReference type="CDD" id="cd01434">
    <property type="entry name" value="EFG_mtEFG1_IV"/>
    <property type="match status" value="1"/>
</dbReference>
<dbReference type="InterPro" id="IPR027417">
    <property type="entry name" value="P-loop_NTPase"/>
</dbReference>